<evidence type="ECO:0000256" key="3">
    <source>
        <dbReference type="PROSITE-ProRule" id="PRU00339"/>
    </source>
</evidence>
<dbReference type="Gene3D" id="3.30.200.20">
    <property type="entry name" value="Phosphorylase Kinase, domain 1"/>
    <property type="match status" value="1"/>
</dbReference>
<keyword evidence="9" id="KW-1185">Reference proteome</keyword>
<keyword evidence="1" id="KW-0677">Repeat</keyword>
<feature type="compositionally biased region" description="Polar residues" evidence="5">
    <location>
        <begin position="616"/>
        <end position="625"/>
    </location>
</feature>
<dbReference type="Gene3D" id="1.10.510.10">
    <property type="entry name" value="Transferase(Phosphotransferase) domain 1"/>
    <property type="match status" value="1"/>
</dbReference>
<dbReference type="PANTHER" id="PTHR44858:SF1">
    <property type="entry name" value="UDP-N-ACETYLGLUCOSAMINE--PEPTIDE N-ACETYLGLUCOSAMINYLTRANSFERASE SPINDLY-RELATED"/>
    <property type="match status" value="1"/>
</dbReference>
<dbReference type="Pfam" id="PF13414">
    <property type="entry name" value="TPR_11"/>
    <property type="match status" value="2"/>
</dbReference>
<evidence type="ECO:0000256" key="6">
    <source>
        <dbReference type="SAM" id="Phobius"/>
    </source>
</evidence>
<keyword evidence="6" id="KW-0812">Transmembrane</keyword>
<keyword evidence="4" id="KW-0547">Nucleotide-binding</keyword>
<dbReference type="SMART" id="SM00220">
    <property type="entry name" value="S_TKc"/>
    <property type="match status" value="1"/>
</dbReference>
<dbReference type="InterPro" id="IPR017441">
    <property type="entry name" value="Protein_kinase_ATP_BS"/>
</dbReference>
<evidence type="ECO:0000256" key="5">
    <source>
        <dbReference type="SAM" id="MobiDB-lite"/>
    </source>
</evidence>
<keyword evidence="6" id="KW-1133">Transmembrane helix</keyword>
<sequence>MNSQLLDGRYQIVQILGGGSFGQTFLAQDIKRPGHPQCVVKQLRYFSNDPQCLTIASRLFKKEAEVLEKLGQHDQIPTLLADLEENQQFYLVQQFISGHPLTQEILPGQPWTEEQVINLLKEVLEILVFVHQQGVIHRDIKPANLMRRQSDNKIVLIDFGAVKEIGTQIAHGQLNQTVVIGTPGYMPIEQFQGQPQYNSDIYALGMTAIQALLGLAANELSKLQTPHNSNPMEVVWRNRGQVSKPLADIIDKMVKSSYLERYQSAKEVLADLEAISKSSVNLPIPSTAAQPPIAVSPQNNQQKTQQHQPQKKPWFTLALTSALIVIGGLVGVGVLSIYIPQSKAKEFYNQGVEKAKNRDKQGAIENFNQAIQLNPKYAQAYYERADARFHLADYKGSLEDATQAIQLNPNYAEAYKRRCGVEANLKNYQAAIEDCTQAIKINPVYGEAYVNRASTYYAMGEHQKSMEDATQAIRLNSQDTLAYIVRGLVREKLNDLYGANEDYSLVIKLDPNDTRAYINRSNLHRKQGKYQEAIEDANQVIKIKPENSFAYYNRALSYQELNNKPAAIEDFQKTAKLCLEQGNSSCYKNAQDLLAELQKPEVETVAQPKPEAKIATQPTTYTARRQQPKAKSVSQSGFNVQSVPRRSRPIRPERKSPGANTIVQYSSRKPSRKPVPQRESPSVNTAPQYSLPRPSRESDRSQRESRDVQSVPYRRLRTPESNSGESE</sequence>
<reference evidence="8 9" key="1">
    <citation type="submission" date="2024-09" db="EMBL/GenBank/DDBJ databases">
        <title>Floridaenema gen nov. (Aerosakkonemataceae, Aerosakkonematales ord. nov., Cyanobacteria) from benthic tropical and subtropical fresh waters, with the description of four new species.</title>
        <authorList>
            <person name="Moretto J.A."/>
            <person name="Berthold D.E."/>
            <person name="Lefler F.W."/>
            <person name="Huang I.-S."/>
            <person name="Laughinghouse H. IV."/>
        </authorList>
    </citation>
    <scope>NUCLEOTIDE SEQUENCE [LARGE SCALE GENOMIC DNA]</scope>
    <source>
        <strain evidence="8 9">BLCC-F46</strain>
    </source>
</reference>
<feature type="binding site" evidence="4">
    <location>
        <position position="41"/>
    </location>
    <ligand>
        <name>ATP</name>
        <dbReference type="ChEBI" id="CHEBI:30616"/>
    </ligand>
</feature>
<feature type="repeat" description="TPR" evidence="3">
    <location>
        <begin position="446"/>
        <end position="479"/>
    </location>
</feature>
<feature type="compositionally biased region" description="Low complexity" evidence="5">
    <location>
        <begin position="297"/>
        <end position="311"/>
    </location>
</feature>
<dbReference type="RefSeq" id="WP_413271930.1">
    <property type="nucleotide sequence ID" value="NZ_JBHFNQ010000142.1"/>
</dbReference>
<evidence type="ECO:0000256" key="4">
    <source>
        <dbReference type="PROSITE-ProRule" id="PRU10141"/>
    </source>
</evidence>
<feature type="repeat" description="TPR" evidence="3">
    <location>
        <begin position="480"/>
        <end position="513"/>
    </location>
</feature>
<comment type="caution">
    <text evidence="8">The sequence shown here is derived from an EMBL/GenBank/DDBJ whole genome shotgun (WGS) entry which is preliminary data.</text>
</comment>
<gene>
    <name evidence="8" type="ORF">ACE1CC_18635</name>
</gene>
<dbReference type="Pfam" id="PF13181">
    <property type="entry name" value="TPR_8"/>
    <property type="match status" value="2"/>
</dbReference>
<feature type="compositionally biased region" description="Basic and acidic residues" evidence="5">
    <location>
        <begin position="694"/>
        <end position="707"/>
    </location>
</feature>
<dbReference type="PROSITE" id="PS00107">
    <property type="entry name" value="PROTEIN_KINASE_ATP"/>
    <property type="match status" value="1"/>
</dbReference>
<dbReference type="InterPro" id="IPR050498">
    <property type="entry name" value="Ycf3"/>
</dbReference>
<dbReference type="PROSITE" id="PS50293">
    <property type="entry name" value="TPR_REGION"/>
    <property type="match status" value="1"/>
</dbReference>
<dbReference type="Gene3D" id="1.25.40.10">
    <property type="entry name" value="Tetratricopeptide repeat domain"/>
    <property type="match status" value="3"/>
</dbReference>
<feature type="domain" description="Protein kinase" evidence="7">
    <location>
        <begin position="10"/>
        <end position="275"/>
    </location>
</feature>
<feature type="repeat" description="TPR" evidence="3">
    <location>
        <begin position="514"/>
        <end position="547"/>
    </location>
</feature>
<protein>
    <submittedName>
        <fullName evidence="8">Tetratricopeptide repeat protein</fullName>
    </submittedName>
</protein>
<feature type="compositionally biased region" description="Polar residues" evidence="5">
    <location>
        <begin position="658"/>
        <end position="668"/>
    </location>
</feature>
<keyword evidence="6" id="KW-0472">Membrane</keyword>
<dbReference type="SUPFAM" id="SSF48452">
    <property type="entry name" value="TPR-like"/>
    <property type="match status" value="2"/>
</dbReference>
<keyword evidence="2 3" id="KW-0802">TPR repeat</keyword>
<evidence type="ECO:0000256" key="2">
    <source>
        <dbReference type="ARBA" id="ARBA00022803"/>
    </source>
</evidence>
<dbReference type="EMBL" id="JBHFNQ010000142">
    <property type="protein sequence ID" value="MFB2878872.1"/>
    <property type="molecule type" value="Genomic_DNA"/>
</dbReference>
<accession>A0ABV4X7V8</accession>
<feature type="compositionally biased region" description="Polar residues" evidence="5">
    <location>
        <begin position="632"/>
        <end position="644"/>
    </location>
</feature>
<proteinExistence type="predicted"/>
<dbReference type="InterPro" id="IPR011990">
    <property type="entry name" value="TPR-like_helical_dom_sf"/>
</dbReference>
<dbReference type="SMART" id="SM00028">
    <property type="entry name" value="TPR"/>
    <property type="match status" value="7"/>
</dbReference>
<dbReference type="Pfam" id="PF00069">
    <property type="entry name" value="Pkinase"/>
    <property type="match status" value="1"/>
</dbReference>
<organism evidence="8 9">
    <name type="scientific">Floridaenema aerugineum BLCC-F46</name>
    <dbReference type="NCBI Taxonomy" id="3153654"/>
    <lineage>
        <taxon>Bacteria</taxon>
        <taxon>Bacillati</taxon>
        <taxon>Cyanobacteriota</taxon>
        <taxon>Cyanophyceae</taxon>
        <taxon>Oscillatoriophycideae</taxon>
        <taxon>Aerosakkonematales</taxon>
        <taxon>Aerosakkonemataceae</taxon>
        <taxon>Floridanema</taxon>
        <taxon>Floridanema aerugineum</taxon>
    </lineage>
</organism>
<feature type="compositionally biased region" description="Polar residues" evidence="5">
    <location>
        <begin position="679"/>
        <end position="688"/>
    </location>
</feature>
<feature type="repeat" description="TPR" evidence="3">
    <location>
        <begin position="378"/>
        <end position="411"/>
    </location>
</feature>
<evidence type="ECO:0000259" key="7">
    <source>
        <dbReference type="PROSITE" id="PS50011"/>
    </source>
</evidence>
<feature type="transmembrane region" description="Helical" evidence="6">
    <location>
        <begin position="314"/>
        <end position="339"/>
    </location>
</feature>
<feature type="region of interest" description="Disordered" evidence="5">
    <location>
        <begin position="288"/>
        <end position="311"/>
    </location>
</feature>
<dbReference type="InterPro" id="IPR000719">
    <property type="entry name" value="Prot_kinase_dom"/>
</dbReference>
<name>A0ABV4X7V8_9CYAN</name>
<dbReference type="SUPFAM" id="SSF56112">
    <property type="entry name" value="Protein kinase-like (PK-like)"/>
    <property type="match status" value="1"/>
</dbReference>
<dbReference type="PANTHER" id="PTHR44858">
    <property type="entry name" value="TETRATRICOPEPTIDE REPEAT PROTEIN 6"/>
    <property type="match status" value="1"/>
</dbReference>
<evidence type="ECO:0000256" key="1">
    <source>
        <dbReference type="ARBA" id="ARBA00022737"/>
    </source>
</evidence>
<dbReference type="CDD" id="cd14014">
    <property type="entry name" value="STKc_PknB_like"/>
    <property type="match status" value="1"/>
</dbReference>
<keyword evidence="4" id="KW-0067">ATP-binding</keyword>
<feature type="repeat" description="TPR" evidence="3">
    <location>
        <begin position="344"/>
        <end position="377"/>
    </location>
</feature>
<dbReference type="PROSITE" id="PS50011">
    <property type="entry name" value="PROTEIN_KINASE_DOM"/>
    <property type="match status" value="1"/>
</dbReference>
<dbReference type="InterPro" id="IPR019734">
    <property type="entry name" value="TPR_rpt"/>
</dbReference>
<dbReference type="Proteomes" id="UP001576774">
    <property type="component" value="Unassembled WGS sequence"/>
</dbReference>
<dbReference type="PROSITE" id="PS50005">
    <property type="entry name" value="TPR"/>
    <property type="match status" value="5"/>
</dbReference>
<evidence type="ECO:0000313" key="8">
    <source>
        <dbReference type="EMBL" id="MFB2878872.1"/>
    </source>
</evidence>
<dbReference type="InterPro" id="IPR011009">
    <property type="entry name" value="Kinase-like_dom_sf"/>
</dbReference>
<feature type="region of interest" description="Disordered" evidence="5">
    <location>
        <begin position="602"/>
        <end position="727"/>
    </location>
</feature>
<evidence type="ECO:0000313" key="9">
    <source>
        <dbReference type="Proteomes" id="UP001576774"/>
    </source>
</evidence>